<proteinExistence type="predicted"/>
<evidence type="ECO:0000313" key="6">
    <source>
        <dbReference type="Proteomes" id="UP000054851"/>
    </source>
</evidence>
<dbReference type="Pfam" id="PF00356">
    <property type="entry name" value="LacI"/>
    <property type="match status" value="1"/>
</dbReference>
<accession>A0A157ZI90</accession>
<dbReference type="SUPFAM" id="SSF47413">
    <property type="entry name" value="lambda repressor-like DNA-binding domains"/>
    <property type="match status" value="1"/>
</dbReference>
<dbReference type="CDD" id="cd06307">
    <property type="entry name" value="PBP1_sugar_binding"/>
    <property type="match status" value="1"/>
</dbReference>
<comment type="caution">
    <text evidence="5">The sequence shown here is derived from an EMBL/GenBank/DDBJ whole genome shotgun (WGS) entry which is preliminary data.</text>
</comment>
<dbReference type="STRING" id="1777140.AWB79_00964"/>
<evidence type="ECO:0000256" key="2">
    <source>
        <dbReference type="ARBA" id="ARBA00023125"/>
    </source>
</evidence>
<organism evidence="5 6">
    <name type="scientific">Caballeronia hypogeia</name>
    <dbReference type="NCBI Taxonomy" id="1777140"/>
    <lineage>
        <taxon>Bacteria</taxon>
        <taxon>Pseudomonadati</taxon>
        <taxon>Pseudomonadota</taxon>
        <taxon>Betaproteobacteria</taxon>
        <taxon>Burkholderiales</taxon>
        <taxon>Burkholderiaceae</taxon>
        <taxon>Caballeronia</taxon>
    </lineage>
</organism>
<dbReference type="Gene3D" id="3.40.50.2300">
    <property type="match status" value="2"/>
</dbReference>
<name>A0A157ZI90_9BURK</name>
<dbReference type="AlphaFoldDB" id="A0A157ZI90"/>
<evidence type="ECO:0000313" key="5">
    <source>
        <dbReference type="EMBL" id="SAK45262.1"/>
    </source>
</evidence>
<dbReference type="InterPro" id="IPR010982">
    <property type="entry name" value="Lambda_DNA-bd_dom_sf"/>
</dbReference>
<dbReference type="GO" id="GO:0003700">
    <property type="term" value="F:DNA-binding transcription factor activity"/>
    <property type="evidence" value="ECO:0007669"/>
    <property type="project" value="TreeGrafter"/>
</dbReference>
<evidence type="ECO:0000259" key="4">
    <source>
        <dbReference type="PROSITE" id="PS50932"/>
    </source>
</evidence>
<evidence type="ECO:0000256" key="3">
    <source>
        <dbReference type="ARBA" id="ARBA00023163"/>
    </source>
</evidence>
<keyword evidence="3" id="KW-0804">Transcription</keyword>
<dbReference type="PANTHER" id="PTHR30146">
    <property type="entry name" value="LACI-RELATED TRANSCRIPTIONAL REPRESSOR"/>
    <property type="match status" value="1"/>
</dbReference>
<dbReference type="OrthoDB" id="9805774at2"/>
<protein>
    <submittedName>
        <fullName evidence="5">Transcriptional regulator, LacI family</fullName>
    </submittedName>
</protein>
<dbReference type="Pfam" id="PF13407">
    <property type="entry name" value="Peripla_BP_4"/>
    <property type="match status" value="1"/>
</dbReference>
<evidence type="ECO:0000256" key="1">
    <source>
        <dbReference type="ARBA" id="ARBA00023015"/>
    </source>
</evidence>
<dbReference type="Gene3D" id="1.10.260.40">
    <property type="entry name" value="lambda repressor-like DNA-binding domains"/>
    <property type="match status" value="1"/>
</dbReference>
<dbReference type="PROSITE" id="PS50932">
    <property type="entry name" value="HTH_LACI_2"/>
    <property type="match status" value="1"/>
</dbReference>
<gene>
    <name evidence="5" type="ORF">AWB79_00964</name>
</gene>
<dbReference type="CDD" id="cd01392">
    <property type="entry name" value="HTH_LacI"/>
    <property type="match status" value="1"/>
</dbReference>
<feature type="domain" description="HTH lacI-type" evidence="4">
    <location>
        <begin position="5"/>
        <end position="60"/>
    </location>
</feature>
<dbReference type="RefSeq" id="WP_061166235.1">
    <property type="nucleotide sequence ID" value="NZ_FCOA02000002.1"/>
</dbReference>
<dbReference type="InterPro" id="IPR000843">
    <property type="entry name" value="HTH_LacI"/>
</dbReference>
<dbReference type="GO" id="GO:0000976">
    <property type="term" value="F:transcription cis-regulatory region binding"/>
    <property type="evidence" value="ECO:0007669"/>
    <property type="project" value="TreeGrafter"/>
</dbReference>
<keyword evidence="2" id="KW-0238">DNA-binding</keyword>
<reference evidence="5" key="1">
    <citation type="submission" date="2016-01" db="EMBL/GenBank/DDBJ databases">
        <authorList>
            <person name="Peeters C."/>
        </authorList>
    </citation>
    <scope>NUCLEOTIDE SEQUENCE</scope>
    <source>
        <strain evidence="5">LMG 29322</strain>
    </source>
</reference>
<sequence>MSKRPTLQTVAEAAGVSPATVDRVFNGRISVREGTALRVIEAAERIGYHGAGLMRERLRAQRGERRERHTLGFCLQKRADPFYQTFARILTDAAARHEPEHCTAVIEYMDELDPASIARTLLMLGEQADALGVVAVDHPHVTAAIETLHGQGKPTVTLLSDLSAPLRAGYIGVDPRKSGRTAAWAVSRLTHRDEGTVGVFVGTPRYLGQESCEISFRSYLREHAPGLRVLDTQINLEDKQLAYEATLAMLARHADLAGLYIPGGGVGGVIRALREEGAGRRIVTVCSDLMPDRYEALVEGVIDLVIDTPLQRIAETAIQAMLRALQALPGESALASQYPLPAPLYTPENV</sequence>
<dbReference type="InterPro" id="IPR028082">
    <property type="entry name" value="Peripla_BP_I"/>
</dbReference>
<dbReference type="SUPFAM" id="SSF53822">
    <property type="entry name" value="Periplasmic binding protein-like I"/>
    <property type="match status" value="1"/>
</dbReference>
<dbReference type="Proteomes" id="UP000054851">
    <property type="component" value="Unassembled WGS sequence"/>
</dbReference>
<dbReference type="InterPro" id="IPR025997">
    <property type="entry name" value="SBP_2_dom"/>
</dbReference>
<dbReference type="SMART" id="SM00354">
    <property type="entry name" value="HTH_LACI"/>
    <property type="match status" value="1"/>
</dbReference>
<dbReference type="PANTHER" id="PTHR30146:SF152">
    <property type="entry name" value="TRANSCRIPTIONAL REGULATORY PROTEIN"/>
    <property type="match status" value="1"/>
</dbReference>
<keyword evidence="6" id="KW-1185">Reference proteome</keyword>
<dbReference type="EMBL" id="FCOA02000002">
    <property type="protein sequence ID" value="SAK45262.1"/>
    <property type="molecule type" value="Genomic_DNA"/>
</dbReference>
<keyword evidence="1" id="KW-0805">Transcription regulation</keyword>